<dbReference type="RefSeq" id="WP_245901926.1">
    <property type="nucleotide sequence ID" value="NZ_PZZL01000003.1"/>
</dbReference>
<dbReference type="AlphaFoldDB" id="A0A2T4ZE40"/>
<reference evidence="2 3" key="1">
    <citation type="submission" date="2018-04" db="EMBL/GenBank/DDBJ databases">
        <title>Genomic Encyclopedia of Archaeal and Bacterial Type Strains, Phase II (KMG-II): from individual species to whole genera.</title>
        <authorList>
            <person name="Goeker M."/>
        </authorList>
    </citation>
    <scope>NUCLEOTIDE SEQUENCE [LARGE SCALE GENOMIC DNA]</scope>
    <source>
        <strain evidence="2 3">DSM 25521</strain>
    </source>
</reference>
<evidence type="ECO:0000313" key="2">
    <source>
        <dbReference type="EMBL" id="PTM60161.1"/>
    </source>
</evidence>
<protein>
    <recommendedName>
        <fullName evidence="1">Alpha/beta hydrolase domain-containing protein</fullName>
    </recommendedName>
</protein>
<gene>
    <name evidence="2" type="ORF">C8P69_10388</name>
</gene>
<dbReference type="EMBL" id="PZZL01000003">
    <property type="protein sequence ID" value="PTM60161.1"/>
    <property type="molecule type" value="Genomic_DNA"/>
</dbReference>
<keyword evidence="3" id="KW-1185">Reference proteome</keyword>
<dbReference type="Proteomes" id="UP000241808">
    <property type="component" value="Unassembled WGS sequence"/>
</dbReference>
<proteinExistence type="predicted"/>
<comment type="caution">
    <text evidence="2">The sequence shown here is derived from an EMBL/GenBank/DDBJ whole genome shotgun (WGS) entry which is preliminary data.</text>
</comment>
<evidence type="ECO:0000259" key="1">
    <source>
        <dbReference type="Pfam" id="PF20091"/>
    </source>
</evidence>
<evidence type="ECO:0000313" key="3">
    <source>
        <dbReference type="Proteomes" id="UP000241808"/>
    </source>
</evidence>
<accession>A0A2T4ZE40</accession>
<dbReference type="InterPro" id="IPR045394">
    <property type="entry name" value="Abhydrolase_dom"/>
</dbReference>
<name>A0A2T4ZE40_9HYPH</name>
<feature type="domain" description="Alpha/beta hydrolase" evidence="1">
    <location>
        <begin position="274"/>
        <end position="701"/>
    </location>
</feature>
<organism evidence="2 3">
    <name type="scientific">Phreatobacter oligotrophus</name>
    <dbReference type="NCBI Taxonomy" id="1122261"/>
    <lineage>
        <taxon>Bacteria</taxon>
        <taxon>Pseudomonadati</taxon>
        <taxon>Pseudomonadota</taxon>
        <taxon>Alphaproteobacteria</taxon>
        <taxon>Hyphomicrobiales</taxon>
        <taxon>Phreatobacteraceae</taxon>
        <taxon>Phreatobacter</taxon>
    </lineage>
</organism>
<dbReference type="Pfam" id="PF20091">
    <property type="entry name" value="Abhydrolase_10"/>
    <property type="match status" value="1"/>
</dbReference>
<sequence>MMSRILGVAAAFVVAIVALVPSAASARIVRVDITRTEPAFDGRNFGAVGPYERLIGKAHGAVDPRTAANRMIQDIQLAPRNAAGLVEYVADIEILRPRDAAKGNGVLLVEVVNRGNKLVLRNLNDGIPANGADMNAVKSAGDGFLMEQGYTIIWFGWQADLVAGNNRVRLQAPVARNPDGSAITGIVRSEMVVNAPTRTLPLSAGFFTALTHTPYATASTSNTTPFADGFLPTLTVRAKENAPRVAVPPADWSFGACPDNQPATTSDTQICLPAGFQPGRLYELIYRAKDPIVLGLGFAALRDVGSFFKFERRDDAGNANPVFRRGQRAVTIGTSQSGRFIRSYLHLGFNRDERGRVAFDGAMPHIGGGLMPLNVRFGHPGRAWGDQIDHLYQAYDFPFHYAAMRDPITGRTQGILDRCAANGTCPKIFHVATSLEIWEGRQSLGLTDPLGRRDVPDPANVRSFILASTQHSPANPPLPTAAPFGSCVQQSNPNPHTWAMRALLTELVAWVKDGRAPPASVVPRIADGTLVAPNQVRIPAIPANAYGNVQRPALRYLANHNPLQVLDFGPDYRAGDSSGVISVEPPRQGVQSYGILVPQADADGMDIGGVRSVYQQAPIGSYMAWNVGRRDRFEDGFCLFQGAFIPFAATRAEREATGDPRPSIEERYPNREAYVAAVRKATEALVAQRTMLPADAAHLIRQAQTEGIRLAP</sequence>